<dbReference type="AlphaFoldDB" id="A0A097IJ08"/>
<proteinExistence type="predicted"/>
<dbReference type="Gene3D" id="3.40.605.10">
    <property type="entry name" value="Aldehyde Dehydrogenase, Chain A, domain 1"/>
    <property type="match status" value="1"/>
</dbReference>
<dbReference type="Proteomes" id="UP000029914">
    <property type="component" value="Chromosome"/>
</dbReference>
<dbReference type="InterPro" id="IPR016162">
    <property type="entry name" value="Ald_DH_N"/>
</dbReference>
<dbReference type="Gene3D" id="3.40.309.10">
    <property type="entry name" value="Aldehyde Dehydrogenase, Chain A, domain 2"/>
    <property type="match status" value="1"/>
</dbReference>
<name>A0A097IJ08_9CORY</name>
<dbReference type="STRING" id="558173.CDOO_00140"/>
<dbReference type="KEGG" id="cdo:CDOO_00140"/>
<dbReference type="InterPro" id="IPR016163">
    <property type="entry name" value="Ald_DH_C"/>
</dbReference>
<dbReference type="GO" id="GO:0004777">
    <property type="term" value="F:succinate-semialdehyde dehydrogenase (NAD+) activity"/>
    <property type="evidence" value="ECO:0007669"/>
    <property type="project" value="TreeGrafter"/>
</dbReference>
<dbReference type="HOGENOM" id="CLU_005391_1_8_11"/>
<dbReference type="InterPro" id="IPR015590">
    <property type="entry name" value="Aldehyde_DH_dom"/>
</dbReference>
<evidence type="ECO:0000256" key="1">
    <source>
        <dbReference type="ARBA" id="ARBA00023002"/>
    </source>
</evidence>
<dbReference type="eggNOG" id="COG1012">
    <property type="taxonomic scope" value="Bacteria"/>
</dbReference>
<feature type="domain" description="Aldehyde dehydrogenase" evidence="2">
    <location>
        <begin position="6"/>
        <end position="75"/>
    </location>
</feature>
<dbReference type="Pfam" id="PF00171">
    <property type="entry name" value="Aldedh"/>
    <property type="match status" value="1"/>
</dbReference>
<keyword evidence="4" id="KW-1185">Reference proteome</keyword>
<gene>
    <name evidence="3" type="ORF">CDOO_00140</name>
</gene>
<dbReference type="InterPro" id="IPR047110">
    <property type="entry name" value="GABD/Sad-like"/>
</dbReference>
<dbReference type="InterPro" id="IPR016161">
    <property type="entry name" value="Ald_DH/histidinol_DH"/>
</dbReference>
<dbReference type="SUPFAM" id="SSF53720">
    <property type="entry name" value="ALDH-like"/>
    <property type="match status" value="1"/>
</dbReference>
<dbReference type="PANTHER" id="PTHR43217:SF2">
    <property type="entry name" value="SUCCINATE-SEMIALDEHYDE DEHYDROGENASE [NADP(+)]"/>
    <property type="match status" value="1"/>
</dbReference>
<dbReference type="OrthoDB" id="6882680at2"/>
<dbReference type="EMBL" id="CP006764">
    <property type="protein sequence ID" value="AIT62122.1"/>
    <property type="molecule type" value="Genomic_DNA"/>
</dbReference>
<organism evidence="3 4">
    <name type="scientific">Corynebacterium doosanense CAU 212 = DSM 45436</name>
    <dbReference type="NCBI Taxonomy" id="558173"/>
    <lineage>
        <taxon>Bacteria</taxon>
        <taxon>Bacillati</taxon>
        <taxon>Actinomycetota</taxon>
        <taxon>Actinomycetes</taxon>
        <taxon>Mycobacteriales</taxon>
        <taxon>Corynebacteriaceae</taxon>
        <taxon>Corynebacterium</taxon>
    </lineage>
</organism>
<protein>
    <recommendedName>
        <fullName evidence="2">Aldehyde dehydrogenase domain-containing protein</fullName>
    </recommendedName>
</protein>
<sequence length="90" mass="9490">MTVGPNDSDSGLSASVWGTDLAQTHEVARRLKAGMSFFNEVSVTAAGLPFGGIGRPGYGRELERWGVGEFVNDKLIHVSAQSSVGLSPVR</sequence>
<dbReference type="PANTHER" id="PTHR43217">
    <property type="entry name" value="SUCCINATE SEMIALDEHYDE DEHYDROGENASE [NAD(P)+] SAD"/>
    <property type="match status" value="1"/>
</dbReference>
<reference evidence="3 4" key="1">
    <citation type="submission" date="2013-09" db="EMBL/GenBank/DDBJ databases">
        <title>Complete genome sequence of Corynebacterium doosanense CAU 212(T) (=DSM 45436(T)), isolated from activated sludge.</title>
        <authorList>
            <person name="Schaffert L."/>
            <person name="Albersmeier A."/>
            <person name="Kalinowski J."/>
            <person name="Ruckert C."/>
        </authorList>
    </citation>
    <scope>NUCLEOTIDE SEQUENCE [LARGE SCALE GENOMIC DNA]</scope>
    <source>
        <strain evidence="3 4">CAU 212</strain>
    </source>
</reference>
<evidence type="ECO:0000313" key="3">
    <source>
        <dbReference type="EMBL" id="AIT62122.1"/>
    </source>
</evidence>
<accession>A0A097IJ08</accession>
<evidence type="ECO:0000313" key="4">
    <source>
        <dbReference type="Proteomes" id="UP000029914"/>
    </source>
</evidence>
<keyword evidence="1" id="KW-0560">Oxidoreductase</keyword>
<evidence type="ECO:0000259" key="2">
    <source>
        <dbReference type="Pfam" id="PF00171"/>
    </source>
</evidence>